<feature type="domain" description="Ig-like" evidence="5">
    <location>
        <begin position="175"/>
        <end position="236"/>
    </location>
</feature>
<dbReference type="InterPro" id="IPR003598">
    <property type="entry name" value="Ig_sub2"/>
</dbReference>
<comment type="caution">
    <text evidence="6">The sequence shown here is derived from an EMBL/GenBank/DDBJ whole genome shotgun (WGS) entry which is preliminary data.</text>
</comment>
<accession>A0A4Z2FYC1</accession>
<keyword evidence="1" id="KW-0732">Signal</keyword>
<dbReference type="InterPro" id="IPR013098">
    <property type="entry name" value="Ig_I-set"/>
</dbReference>
<dbReference type="InterPro" id="IPR052598">
    <property type="entry name" value="IgSF_CEA-related"/>
</dbReference>
<name>A0A4Z2FYC1_9TELE</name>
<dbReference type="AlphaFoldDB" id="A0A4Z2FYC1"/>
<dbReference type="InterPro" id="IPR036179">
    <property type="entry name" value="Ig-like_dom_sf"/>
</dbReference>
<dbReference type="InterPro" id="IPR013783">
    <property type="entry name" value="Ig-like_fold"/>
</dbReference>
<dbReference type="PANTHER" id="PTHR44337:SF17">
    <property type="entry name" value="CARCINOEMBRYONIC ANTIGEN-RELATED CELL ADHESION MOLECULE 5 ISOFORM X1"/>
    <property type="match status" value="1"/>
</dbReference>
<dbReference type="InterPro" id="IPR007110">
    <property type="entry name" value="Ig-like_dom"/>
</dbReference>
<dbReference type="OrthoDB" id="6353782at2759"/>
<evidence type="ECO:0000256" key="2">
    <source>
        <dbReference type="ARBA" id="ARBA00023157"/>
    </source>
</evidence>
<feature type="domain" description="Ig-like" evidence="5">
    <location>
        <begin position="1"/>
        <end position="75"/>
    </location>
</feature>
<evidence type="ECO:0000256" key="4">
    <source>
        <dbReference type="ARBA" id="ARBA00023319"/>
    </source>
</evidence>
<keyword evidence="3" id="KW-0325">Glycoprotein</keyword>
<evidence type="ECO:0000313" key="6">
    <source>
        <dbReference type="EMBL" id="TNN45890.1"/>
    </source>
</evidence>
<sequence length="236" mass="24323">MFINSASNFSLTCASTSSPAATYSWYRGQQAMEAAGATLTLEVIKGHKFGSEVGAFMCKAKNAKTGREVASVPVSFAVMDPLVGPKVTGPSTVLIAGVSAANLSCAAASGSVKTVSWLKDGAPLVAGGGVAFFANMTGVAIAPVQKGNLGTYVCRLANPVNTVEASFKMVVNYGPEPAVVSGEDAVEVHDNVTMVCAAASVPPATFTWKFNGTLTAVKTAQYLIKMARYKNTGTYT</sequence>
<dbReference type="PANTHER" id="PTHR44337">
    <property type="entry name" value="CARCINOEMBRYONIC ANTIGEN-RELATED CELL ADHESION MOLECULE 8"/>
    <property type="match status" value="1"/>
</dbReference>
<keyword evidence="2" id="KW-1015">Disulfide bond</keyword>
<dbReference type="SMART" id="SM00408">
    <property type="entry name" value="IGc2"/>
    <property type="match status" value="2"/>
</dbReference>
<evidence type="ECO:0000259" key="5">
    <source>
        <dbReference type="PROSITE" id="PS50835"/>
    </source>
</evidence>
<dbReference type="Pfam" id="PF07679">
    <property type="entry name" value="I-set"/>
    <property type="match status" value="1"/>
</dbReference>
<keyword evidence="4" id="KW-0393">Immunoglobulin domain</keyword>
<evidence type="ECO:0000256" key="1">
    <source>
        <dbReference type="ARBA" id="ARBA00022729"/>
    </source>
</evidence>
<proteinExistence type="predicted"/>
<dbReference type="Proteomes" id="UP000314294">
    <property type="component" value="Unassembled WGS sequence"/>
</dbReference>
<dbReference type="Gene3D" id="2.60.40.10">
    <property type="entry name" value="Immunoglobulins"/>
    <property type="match status" value="3"/>
</dbReference>
<gene>
    <name evidence="6" type="primary">HEPACAM2</name>
    <name evidence="6" type="ORF">EYF80_043922</name>
</gene>
<evidence type="ECO:0000313" key="7">
    <source>
        <dbReference type="Proteomes" id="UP000314294"/>
    </source>
</evidence>
<evidence type="ECO:0000256" key="3">
    <source>
        <dbReference type="ARBA" id="ARBA00023180"/>
    </source>
</evidence>
<protein>
    <submittedName>
        <fullName evidence="6">HEPACAM family member 2</fullName>
    </submittedName>
</protein>
<dbReference type="SUPFAM" id="SSF48726">
    <property type="entry name" value="Immunoglobulin"/>
    <property type="match status" value="2"/>
</dbReference>
<reference evidence="6 7" key="1">
    <citation type="submission" date="2019-03" db="EMBL/GenBank/DDBJ databases">
        <title>First draft genome of Liparis tanakae, snailfish: a comprehensive survey of snailfish specific genes.</title>
        <authorList>
            <person name="Kim W."/>
            <person name="Song I."/>
            <person name="Jeong J.-H."/>
            <person name="Kim D."/>
            <person name="Kim S."/>
            <person name="Ryu S."/>
            <person name="Song J.Y."/>
            <person name="Lee S.K."/>
        </authorList>
    </citation>
    <scope>NUCLEOTIDE SEQUENCE [LARGE SCALE GENOMIC DNA]</scope>
    <source>
        <tissue evidence="6">Muscle</tissue>
    </source>
</reference>
<organism evidence="6 7">
    <name type="scientific">Liparis tanakae</name>
    <name type="common">Tanaka's snailfish</name>
    <dbReference type="NCBI Taxonomy" id="230148"/>
    <lineage>
        <taxon>Eukaryota</taxon>
        <taxon>Metazoa</taxon>
        <taxon>Chordata</taxon>
        <taxon>Craniata</taxon>
        <taxon>Vertebrata</taxon>
        <taxon>Euteleostomi</taxon>
        <taxon>Actinopterygii</taxon>
        <taxon>Neopterygii</taxon>
        <taxon>Teleostei</taxon>
        <taxon>Neoteleostei</taxon>
        <taxon>Acanthomorphata</taxon>
        <taxon>Eupercaria</taxon>
        <taxon>Perciformes</taxon>
        <taxon>Cottioidei</taxon>
        <taxon>Cottales</taxon>
        <taxon>Liparidae</taxon>
        <taxon>Liparis</taxon>
    </lineage>
</organism>
<keyword evidence="7" id="KW-1185">Reference proteome</keyword>
<dbReference type="PROSITE" id="PS50835">
    <property type="entry name" value="IG_LIKE"/>
    <property type="match status" value="3"/>
</dbReference>
<dbReference type="EMBL" id="SRLO01000818">
    <property type="protein sequence ID" value="TNN45890.1"/>
    <property type="molecule type" value="Genomic_DNA"/>
</dbReference>
<feature type="domain" description="Ig-like" evidence="5">
    <location>
        <begin position="85"/>
        <end position="166"/>
    </location>
</feature>